<dbReference type="SMART" id="SM00408">
    <property type="entry name" value="IGc2"/>
    <property type="match status" value="1"/>
</dbReference>
<evidence type="ECO:0000259" key="4">
    <source>
        <dbReference type="PROSITE" id="PS50835"/>
    </source>
</evidence>
<dbReference type="InterPro" id="IPR008979">
    <property type="entry name" value="Galactose-bd-like_sf"/>
</dbReference>
<evidence type="ECO:0000313" key="7">
    <source>
        <dbReference type="Proteomes" id="UP001159428"/>
    </source>
</evidence>
<dbReference type="Proteomes" id="UP001159428">
    <property type="component" value="Unassembled WGS sequence"/>
</dbReference>
<dbReference type="InterPro" id="IPR013783">
    <property type="entry name" value="Ig-like_fold"/>
</dbReference>
<dbReference type="SMART" id="SM00231">
    <property type="entry name" value="FA58C"/>
    <property type="match status" value="2"/>
</dbReference>
<dbReference type="InterPro" id="IPR036179">
    <property type="entry name" value="Ig-like_dom_sf"/>
</dbReference>
<dbReference type="CDD" id="cd01099">
    <property type="entry name" value="PAN_AP_HGF"/>
    <property type="match status" value="1"/>
</dbReference>
<dbReference type="CDD" id="cd00057">
    <property type="entry name" value="FA58C"/>
    <property type="match status" value="2"/>
</dbReference>
<organism evidence="6 7">
    <name type="scientific">Pocillopora meandrina</name>
    <dbReference type="NCBI Taxonomy" id="46732"/>
    <lineage>
        <taxon>Eukaryota</taxon>
        <taxon>Metazoa</taxon>
        <taxon>Cnidaria</taxon>
        <taxon>Anthozoa</taxon>
        <taxon>Hexacorallia</taxon>
        <taxon>Scleractinia</taxon>
        <taxon>Astrocoeniina</taxon>
        <taxon>Pocilloporidae</taxon>
        <taxon>Pocillopora</taxon>
    </lineage>
</organism>
<dbReference type="SMART" id="SM00473">
    <property type="entry name" value="PAN_AP"/>
    <property type="match status" value="1"/>
</dbReference>
<proteinExistence type="predicted"/>
<evidence type="ECO:0000256" key="2">
    <source>
        <dbReference type="ARBA" id="ARBA00023157"/>
    </source>
</evidence>
<dbReference type="PANTHER" id="PTHR47635:SF2">
    <property type="entry name" value="LAMG-LIKE JELLYROLL FOLD DOMAIN-CONTAINING PROTEIN"/>
    <property type="match status" value="1"/>
</dbReference>
<evidence type="ECO:0000256" key="1">
    <source>
        <dbReference type="ARBA" id="ARBA00022729"/>
    </source>
</evidence>
<keyword evidence="7" id="KW-1185">Reference proteome</keyword>
<accession>A0AAU9X7T9</accession>
<comment type="caution">
    <text evidence="6">The sequence shown here is derived from an EMBL/GenBank/DDBJ whole genome shotgun (WGS) entry which is preliminary data.</text>
</comment>
<dbReference type="EMBL" id="CALNXJ010000033">
    <property type="protein sequence ID" value="CAH3140076.1"/>
    <property type="molecule type" value="Genomic_DNA"/>
</dbReference>
<keyword evidence="1" id="KW-0732">Signal</keyword>
<dbReference type="Gene3D" id="3.50.4.10">
    <property type="entry name" value="Hepatocyte Growth Factor"/>
    <property type="match status" value="1"/>
</dbReference>
<dbReference type="SUPFAM" id="SSF48726">
    <property type="entry name" value="Immunoglobulin"/>
    <property type="match status" value="1"/>
</dbReference>
<dbReference type="InterPro" id="IPR007110">
    <property type="entry name" value="Ig-like_dom"/>
</dbReference>
<sequence length="1033" mass="116928">MSDFVFITVCNKYNKSYSLDVFSGQCNSPLGLEDKSIPDTDLTASSVYDIYHGPERARLNTVPSGSYKGAWSPRYAYRGEWIQINLRTITKITSIATQGRDWFYHQWVTSYRICYSQKLNGFCEPLYQDFAGNNDKHSLVTHQFIKPLYARLVRIIALAWYGFPSMRLELYGCREGDLKSAKNGGWVSRINNQLQWLQVKFGRKVEIRRIATQGRHIYDQWVKSYSLRFSMDGLLFIQYQTNKNQTVFDGNSDRYTVESHVLNPPISARYIRVHPITWYSRIAMRVDFYGCISDPPIPIAVYPLNGEFGTRDLGPHQNSPGIPYNIQLAPGPFGQPSGSVRFSGTPFSYIEFPNNGGLDTRFSLTILLWVFPENVDGPMITYGTKYSSVHFWIDNGKTWARLMERPGGVSGVILRNSLNHHSWNFIGFSYDYVTGVQRVWNDGKVCDAANVGQFELKTQNVIRMGVKDGDPRFLKGRISCFQVYDKALTEREVQAVRGLCFRKDSCVMESFFYLSVPSNPVAFFPLNGQYETTDASHSHNPPGEASNVELVSGPDGNMGGSYQFWGNLTSFIQFPNFGGLDTSYSMTLLAWIYHEQRKGPILNYFSLGYYGVRFMVSEQGYFFVELRSSGNTTLKTLEGSVLQSKTWHFVGSSYNYVSGEFTIWLNGSVDNRTIVDTPVELATQESAFMDATSNSQFKGRISCLQLYDRVLSVLEIEDAKQLCSTTGRSNRNQTVYVGEAVELKCDALSNKTVQWSKDGAVLQSKTTGYGTSLLIGSVKYSDEGMYTCEVINKAGAIDASYNVAMRVKDPGSLCSEFKDHYTSSGKWLPWSVLPPLNDSRTFYEEKWLRADKGIAMASSCISEETCGVRAPGWLNGQHPSSETGIVIRQTCFKFLNNCCYHSMPVQIKKCSEFFVYKLRKVHPMIAGRYCYTESNRDFLEEDAILTSHKADWLLMGHVMASEMSVDNSLQCMQHCANSANGHCRSFNYNRVTGECQLNNATGHAQKSADQLKTKIGYSHYYEADRPRNIMVFP</sequence>
<name>A0AAU9X7T9_9CNID</name>
<feature type="domain" description="F5/8 type C" evidence="3">
    <location>
        <begin position="183"/>
        <end position="291"/>
    </location>
</feature>
<dbReference type="Pfam" id="PF00754">
    <property type="entry name" value="F5_F8_type_C"/>
    <property type="match status" value="2"/>
</dbReference>
<dbReference type="SUPFAM" id="SSF49899">
    <property type="entry name" value="Concanavalin A-like lectins/glucanases"/>
    <property type="match status" value="2"/>
</dbReference>
<dbReference type="Gene3D" id="2.60.120.200">
    <property type="match status" value="2"/>
</dbReference>
<dbReference type="PROSITE" id="PS50022">
    <property type="entry name" value="FA58C_3"/>
    <property type="match status" value="2"/>
</dbReference>
<dbReference type="Gene3D" id="2.60.120.260">
    <property type="entry name" value="Galactose-binding domain-like"/>
    <property type="match status" value="2"/>
</dbReference>
<dbReference type="SUPFAM" id="SSF57414">
    <property type="entry name" value="Hairpin loop containing domain-like"/>
    <property type="match status" value="1"/>
</dbReference>
<dbReference type="Pfam" id="PF23283">
    <property type="entry name" value="D8C_UMOD"/>
    <property type="match status" value="1"/>
</dbReference>
<feature type="domain" description="Ig-like" evidence="4">
    <location>
        <begin position="723"/>
        <end position="804"/>
    </location>
</feature>
<dbReference type="Gene3D" id="2.60.40.10">
    <property type="entry name" value="Immunoglobulins"/>
    <property type="match status" value="1"/>
</dbReference>
<dbReference type="FunFam" id="2.60.120.260:FF:000016">
    <property type="entry name" value="Contactin-associated protein-like 4 isoform 1"/>
    <property type="match status" value="2"/>
</dbReference>
<dbReference type="InterPro" id="IPR003599">
    <property type="entry name" value="Ig_sub"/>
</dbReference>
<protein>
    <submittedName>
        <fullName evidence="6">Uncharacterized protein</fullName>
    </submittedName>
</protein>
<dbReference type="InterPro" id="IPR057774">
    <property type="entry name" value="D8C_UMOD/GP2/OIT3-like"/>
</dbReference>
<dbReference type="AlphaFoldDB" id="A0AAU9X7T9"/>
<keyword evidence="2" id="KW-1015">Disulfide bond</keyword>
<dbReference type="SUPFAM" id="SSF49785">
    <property type="entry name" value="Galactose-binding domain-like"/>
    <property type="match status" value="2"/>
</dbReference>
<gene>
    <name evidence="6" type="ORF">PMEA_00019125</name>
</gene>
<dbReference type="Pfam" id="PF13385">
    <property type="entry name" value="Laminin_G_3"/>
    <property type="match status" value="2"/>
</dbReference>
<reference evidence="6 7" key="1">
    <citation type="submission" date="2022-05" db="EMBL/GenBank/DDBJ databases">
        <authorList>
            <consortium name="Genoscope - CEA"/>
            <person name="William W."/>
        </authorList>
    </citation>
    <scope>NUCLEOTIDE SEQUENCE [LARGE SCALE GENOMIC DNA]</scope>
</reference>
<evidence type="ECO:0000259" key="5">
    <source>
        <dbReference type="PROSITE" id="PS50948"/>
    </source>
</evidence>
<evidence type="ECO:0000313" key="6">
    <source>
        <dbReference type="EMBL" id="CAH3140076.1"/>
    </source>
</evidence>
<dbReference type="PANTHER" id="PTHR47635">
    <property type="entry name" value="CUB DOMAIN-CONTAINING PROTEIN"/>
    <property type="match status" value="1"/>
</dbReference>
<dbReference type="InterPro" id="IPR013320">
    <property type="entry name" value="ConA-like_dom_sf"/>
</dbReference>
<dbReference type="PROSITE" id="PS50948">
    <property type="entry name" value="PAN"/>
    <property type="match status" value="1"/>
</dbReference>
<dbReference type="InterPro" id="IPR003609">
    <property type="entry name" value="Pan_app"/>
</dbReference>
<dbReference type="PROSITE" id="PS01285">
    <property type="entry name" value="FA58C_1"/>
    <property type="match status" value="1"/>
</dbReference>
<dbReference type="InterPro" id="IPR000421">
    <property type="entry name" value="FA58C"/>
</dbReference>
<feature type="domain" description="Apple" evidence="5">
    <location>
        <begin position="930"/>
        <end position="1024"/>
    </location>
</feature>
<dbReference type="SMART" id="SM00409">
    <property type="entry name" value="IG"/>
    <property type="match status" value="1"/>
</dbReference>
<dbReference type="Pfam" id="PF13927">
    <property type="entry name" value="Ig_3"/>
    <property type="match status" value="1"/>
</dbReference>
<feature type="domain" description="F5/8 type C" evidence="3">
    <location>
        <begin position="26"/>
        <end position="173"/>
    </location>
</feature>
<dbReference type="PROSITE" id="PS50835">
    <property type="entry name" value="IG_LIKE"/>
    <property type="match status" value="1"/>
</dbReference>
<dbReference type="InterPro" id="IPR003598">
    <property type="entry name" value="Ig_sub2"/>
</dbReference>
<dbReference type="Pfam" id="PF00024">
    <property type="entry name" value="PAN_1"/>
    <property type="match status" value="1"/>
</dbReference>
<evidence type="ECO:0000259" key="3">
    <source>
        <dbReference type="PROSITE" id="PS50022"/>
    </source>
</evidence>